<dbReference type="EMBL" id="JAEFCI010010998">
    <property type="protein sequence ID" value="KAG5456884.1"/>
    <property type="molecule type" value="Genomic_DNA"/>
</dbReference>
<dbReference type="GO" id="GO:0043565">
    <property type="term" value="F:sequence-specific DNA binding"/>
    <property type="evidence" value="ECO:0007669"/>
    <property type="project" value="InterPro"/>
</dbReference>
<feature type="domain" description="Response regulatory" evidence="7">
    <location>
        <begin position="323"/>
        <end position="395"/>
    </location>
</feature>
<dbReference type="GO" id="GO:0005634">
    <property type="term" value="C:nucleus"/>
    <property type="evidence" value="ECO:0007669"/>
    <property type="project" value="UniProtKB-SubCell"/>
</dbReference>
<evidence type="ECO:0000313" key="9">
    <source>
        <dbReference type="Proteomes" id="UP000673691"/>
    </source>
</evidence>
<evidence type="ECO:0000256" key="1">
    <source>
        <dbReference type="ARBA" id="ARBA00004123"/>
    </source>
</evidence>
<dbReference type="SUPFAM" id="SSF52172">
    <property type="entry name" value="CheY-like"/>
    <property type="match status" value="1"/>
</dbReference>
<keyword evidence="2" id="KW-0805">Transcription regulation</keyword>
<dbReference type="InterPro" id="IPR011006">
    <property type="entry name" value="CheY-like_superfamily"/>
</dbReference>
<dbReference type="OrthoDB" id="60033at2759"/>
<dbReference type="InterPro" id="IPR036390">
    <property type="entry name" value="WH_DNA-bd_sf"/>
</dbReference>
<evidence type="ECO:0000256" key="2">
    <source>
        <dbReference type="ARBA" id="ARBA00023015"/>
    </source>
</evidence>
<accession>A0A8H7ZP41</accession>
<dbReference type="InterPro" id="IPR001789">
    <property type="entry name" value="Sig_transdc_resp-reg_receiver"/>
</dbReference>
<dbReference type="Proteomes" id="UP000673691">
    <property type="component" value="Unassembled WGS sequence"/>
</dbReference>
<evidence type="ECO:0000313" key="8">
    <source>
        <dbReference type="EMBL" id="KAG5456884.1"/>
    </source>
</evidence>
<evidence type="ECO:0000256" key="4">
    <source>
        <dbReference type="ARBA" id="ARBA00023163"/>
    </source>
</evidence>
<dbReference type="SUPFAM" id="SSF46785">
    <property type="entry name" value="Winged helix' DNA-binding domain"/>
    <property type="match status" value="1"/>
</dbReference>
<comment type="subcellular location">
    <subcellularLocation>
        <location evidence="1">Nucleus</location>
    </subcellularLocation>
</comment>
<evidence type="ECO:0000259" key="7">
    <source>
        <dbReference type="PROSITE" id="PS50110"/>
    </source>
</evidence>
<organism evidence="8 9">
    <name type="scientific">Olpidium bornovanus</name>
    <dbReference type="NCBI Taxonomy" id="278681"/>
    <lineage>
        <taxon>Eukaryota</taxon>
        <taxon>Fungi</taxon>
        <taxon>Fungi incertae sedis</taxon>
        <taxon>Olpidiomycota</taxon>
        <taxon>Olpidiomycotina</taxon>
        <taxon>Olpidiomycetes</taxon>
        <taxon>Olpidiales</taxon>
        <taxon>Olpidiaceae</taxon>
        <taxon>Olpidium</taxon>
    </lineage>
</organism>
<keyword evidence="4" id="KW-0804">Transcription</keyword>
<sequence>MLEDPTCSDAVLWAKGRDKFVIRDPNVFAKHVLPRHFKHNNFASFVRQLNKYDFHKAKVDPEDARALGENACSFSHTNFHADKTDLLVRIKRKAPNRGWGKAGLVCVVDPAATDTGATSSLISLNARLQQQVEDVMRQQSQLAKTVELLSRNYNFVVKELTRSKDLLAAQDEVLRMARCVFANASADIRTFWSVNFFLFEGVTSWPMVAAYAAYGILNFQQASEATIDDYGAAGAAARFTAVSFPPVDGPPTSTSDPGGGAGDRGLSLGGVLRYVGGGAFDDASTQPNTPLPGTSCEGVGEPASASAVACLWSNAEKQPRPMRVLVVDDDSAQRQISGRLLKVFGCTCDVATDGIGAVDMMECAKYDIVLMVRFLAKRRVGGGGGGGEGGPRFFF</sequence>
<dbReference type="FunFam" id="1.10.10.10:FF:000027">
    <property type="entry name" value="Heat shock transcription factor 1"/>
    <property type="match status" value="1"/>
</dbReference>
<dbReference type="PANTHER" id="PTHR10015:SF206">
    <property type="entry name" value="HSF-TYPE DNA-BINDING DOMAIN-CONTAINING PROTEIN"/>
    <property type="match status" value="1"/>
</dbReference>
<comment type="caution">
    <text evidence="8">The sequence shown here is derived from an EMBL/GenBank/DDBJ whole genome shotgun (WGS) entry which is preliminary data.</text>
</comment>
<dbReference type="SMART" id="SM00415">
    <property type="entry name" value="HSF"/>
    <property type="match status" value="1"/>
</dbReference>
<protein>
    <submittedName>
        <fullName evidence="8">HSF-type DNA-binding-domain-containing protein</fullName>
    </submittedName>
</protein>
<dbReference type="PRINTS" id="PR00056">
    <property type="entry name" value="HSFDOMAIN"/>
</dbReference>
<keyword evidence="3 8" id="KW-0238">DNA-binding</keyword>
<proteinExistence type="predicted"/>
<dbReference type="InterPro" id="IPR000232">
    <property type="entry name" value="HSF_DNA-bd"/>
</dbReference>
<dbReference type="Pfam" id="PF00447">
    <property type="entry name" value="HSF_DNA-bind"/>
    <property type="match status" value="1"/>
</dbReference>
<dbReference type="Gene3D" id="3.40.50.2300">
    <property type="match status" value="1"/>
</dbReference>
<dbReference type="PANTHER" id="PTHR10015">
    <property type="entry name" value="HEAT SHOCK TRANSCRIPTION FACTOR"/>
    <property type="match status" value="1"/>
</dbReference>
<dbReference type="InterPro" id="IPR036388">
    <property type="entry name" value="WH-like_DNA-bd_sf"/>
</dbReference>
<dbReference type="GO" id="GO:0003700">
    <property type="term" value="F:DNA-binding transcription factor activity"/>
    <property type="evidence" value="ECO:0007669"/>
    <property type="project" value="InterPro"/>
</dbReference>
<reference evidence="8 9" key="1">
    <citation type="journal article" name="Sci. Rep.">
        <title>Genome-scale phylogenetic analyses confirm Olpidium as the closest living zoosporic fungus to the non-flagellated, terrestrial fungi.</title>
        <authorList>
            <person name="Chang Y."/>
            <person name="Rochon D."/>
            <person name="Sekimoto S."/>
            <person name="Wang Y."/>
            <person name="Chovatia M."/>
            <person name="Sandor L."/>
            <person name="Salamov A."/>
            <person name="Grigoriev I.V."/>
            <person name="Stajich J.E."/>
            <person name="Spatafora J.W."/>
        </authorList>
    </citation>
    <scope>NUCLEOTIDE SEQUENCE [LARGE SCALE GENOMIC DNA]</scope>
    <source>
        <strain evidence="8">S191</strain>
    </source>
</reference>
<evidence type="ECO:0000256" key="6">
    <source>
        <dbReference type="PROSITE-ProRule" id="PRU00169"/>
    </source>
</evidence>
<dbReference type="GO" id="GO:0000160">
    <property type="term" value="P:phosphorelay signal transduction system"/>
    <property type="evidence" value="ECO:0007669"/>
    <property type="project" value="InterPro"/>
</dbReference>
<dbReference type="AlphaFoldDB" id="A0A8H7ZP41"/>
<dbReference type="PROSITE" id="PS50110">
    <property type="entry name" value="RESPONSE_REGULATORY"/>
    <property type="match status" value="1"/>
</dbReference>
<keyword evidence="9" id="KW-1185">Reference proteome</keyword>
<evidence type="ECO:0000256" key="3">
    <source>
        <dbReference type="ARBA" id="ARBA00023125"/>
    </source>
</evidence>
<keyword evidence="5" id="KW-0539">Nucleus</keyword>
<dbReference type="Gene3D" id="1.10.10.10">
    <property type="entry name" value="Winged helix-like DNA-binding domain superfamily/Winged helix DNA-binding domain"/>
    <property type="match status" value="1"/>
</dbReference>
<evidence type="ECO:0000256" key="5">
    <source>
        <dbReference type="ARBA" id="ARBA00023242"/>
    </source>
</evidence>
<comment type="caution">
    <text evidence="6">Lacks conserved residue(s) required for the propagation of feature annotation.</text>
</comment>
<gene>
    <name evidence="8" type="ORF">BJ554DRAFT_3243</name>
</gene>
<name>A0A8H7ZP41_9FUNG</name>